<comment type="caution">
    <text evidence="1">The sequence shown here is derived from an EMBL/GenBank/DDBJ whole genome shotgun (WGS) entry which is preliminary data.</text>
</comment>
<organism evidence="1 2">
    <name type="scientific">Komagataeibacter europaeus</name>
    <name type="common">Gluconacetobacter europaeus</name>
    <dbReference type="NCBI Taxonomy" id="33995"/>
    <lineage>
        <taxon>Bacteria</taxon>
        <taxon>Pseudomonadati</taxon>
        <taxon>Pseudomonadota</taxon>
        <taxon>Alphaproteobacteria</taxon>
        <taxon>Acetobacterales</taxon>
        <taxon>Acetobacteraceae</taxon>
        <taxon>Komagataeibacter</taxon>
    </lineage>
</organism>
<evidence type="ECO:0008006" key="3">
    <source>
        <dbReference type="Google" id="ProtNLM"/>
    </source>
</evidence>
<evidence type="ECO:0000313" key="2">
    <source>
        <dbReference type="Proteomes" id="UP000037566"/>
    </source>
</evidence>
<dbReference type="PATRIC" id="fig|33995.3.peg.1962"/>
<name>A0A0M0EHQ5_KOMEU</name>
<dbReference type="Proteomes" id="UP000037566">
    <property type="component" value="Unassembled WGS sequence"/>
</dbReference>
<dbReference type="STRING" id="33995.KOEU_17740"/>
<dbReference type="EMBL" id="LHUQ01000007">
    <property type="protein sequence ID" value="KON64804.1"/>
    <property type="molecule type" value="Genomic_DNA"/>
</dbReference>
<gene>
    <name evidence="1" type="ORF">KOEU_17740</name>
</gene>
<sequence length="711" mass="76851">MASRTEGSPVGPRPAIAYRPAFAAGIISPMLRFRSDMEKWQTGACQLTNFFVHVQGGASNRSGTQYIGAVKDAANLPRLVPFVYNNTQSYVLEMGNEYIRFISNGAYLTNADGSVYEVATPYAVADVWGIRWVQSADVLTVSHPSYPLYNLSRSGETDWALEEVSFAAGIDAPATVSATATKGNAGNTGTSPGISSAAYDYVVTAASIALNSESNISAVASINNYNIGYYTQYGNYNTVNWSEVSGADYYNVYRKYAGSYGLIGSTTDLTFDDIDYEPDTAVGPPTHEDPFGDSNYPSCVSYFQQRRVFGGSTTDPQTIWMTRSGNYTNMDVANPVKDDDAITATIASQQVNQIKHIVPMADLIIFTAGSVWKVSGGDAGKAITPADVTVTPQMFVGAADTLPLPIDQDVLFVESKGSHVRDLQYDYYAAVYNGTDLSVLADHLFYGYIINDWRFAQFPFNIVWAVRSDGTLLGLTYLKEQQIWAWHQHTTTNGKFKSVTVVPEETENGVVEDTAYFVVERTINGQTVAYVERLHTRQLGTANSDITKAWFVDAGLQYTGAPISTVSGLSHLEGQTVSACIDGKGYTGLTVTNGAATLPVAGSTVTVGLPIAAHLQSLPLDLGQPPQFSRRKRISKIYTMLYNTAGIEVSTDEGAHTRPVGSAATSGTLSSDVQFVIPAANWDQYGKIDVFQNYPLPCTVTGLDVDVEVGN</sequence>
<dbReference type="OrthoDB" id="5438497at2"/>
<protein>
    <recommendedName>
        <fullName evidence="3">Ubiquitin-activating enzyme E1 FCCH domain-containing protein</fullName>
    </recommendedName>
</protein>
<keyword evidence="2" id="KW-1185">Reference proteome</keyword>
<dbReference type="RefSeq" id="WP_152927733.1">
    <property type="nucleotide sequence ID" value="NZ_LHUQ01000007.1"/>
</dbReference>
<evidence type="ECO:0000313" key="1">
    <source>
        <dbReference type="EMBL" id="KON64804.1"/>
    </source>
</evidence>
<dbReference type="AlphaFoldDB" id="A0A0M0EHQ5"/>
<proteinExistence type="predicted"/>
<reference evidence="1" key="1">
    <citation type="submission" date="2015-08" db="EMBL/GenBank/DDBJ databases">
        <title>Draft genome sequence of Komagataeibacter europaeus CECT 8546 a cellulose producer strain from vinegar produced by the traditional method.</title>
        <authorList>
            <person name="Poehlein A."/>
            <person name="Valera M.J."/>
            <person name="Haack F.S."/>
            <person name="Mas A."/>
            <person name="Daniel R."/>
            <person name="Streit W.R."/>
            <person name="Mateo E."/>
        </authorList>
    </citation>
    <scope>NUCLEOTIDE SEQUENCE [LARGE SCALE GENOMIC DNA]</scope>
    <source>
        <strain evidence="1">CECT 8546</strain>
    </source>
</reference>
<accession>A0A0M0EHQ5</accession>